<dbReference type="SUPFAM" id="SSF51430">
    <property type="entry name" value="NAD(P)-linked oxidoreductase"/>
    <property type="match status" value="1"/>
</dbReference>
<dbReference type="InterPro" id="IPR023210">
    <property type="entry name" value="NADP_OxRdtase_dom"/>
</dbReference>
<protein>
    <submittedName>
        <fullName evidence="3">Aldo/keto reductase</fullName>
    </submittedName>
</protein>
<dbReference type="InterPro" id="IPR050523">
    <property type="entry name" value="AKR_Detox_Biosynth"/>
</dbReference>
<comment type="caution">
    <text evidence="3">The sequence shown here is derived from an EMBL/GenBank/DDBJ whole genome shotgun (WGS) entry which is preliminary data.</text>
</comment>
<name>A0A942SYI8_9BACI</name>
<dbReference type="GO" id="GO:0005829">
    <property type="term" value="C:cytosol"/>
    <property type="evidence" value="ECO:0007669"/>
    <property type="project" value="TreeGrafter"/>
</dbReference>
<sequence>MEHTRLGSTGLRVSRLALGCMSFGDPTAGMHSWTLDEEASSVFFRQAVELGITFWDTANVYQQGTSEEYVGRAIRKHSRREDIVLATKVSGKMHDGPGGSGLSRKAILEQVDASLRRLGTDYIDLYQIHRFDEQTPVEETMETLDGLVRAGKVRYLGASSMWAWQFAKLQTAAAVHGWTPFVSMQDQYNALKREEEREMIPMCADQGVGLVPYSPNAKGRLTRPRGVETTRSATDTVAKAFDTDDDGPIIDAVERIAAERGVPMAQVALAWVLRNPVVSAPVVGATKPGHLTDAVAALDIDLTDEEVAAIEDPYRPQAPFWW</sequence>
<dbReference type="Gene3D" id="3.20.20.100">
    <property type="entry name" value="NADP-dependent oxidoreductase domain"/>
    <property type="match status" value="1"/>
</dbReference>
<organism evidence="3">
    <name type="scientific">Neobacillus citreus</name>
    <dbReference type="NCBI Taxonomy" id="2833578"/>
    <lineage>
        <taxon>Bacteria</taxon>
        <taxon>Bacillati</taxon>
        <taxon>Bacillota</taxon>
        <taxon>Bacilli</taxon>
        <taxon>Bacillales</taxon>
        <taxon>Bacillaceae</taxon>
        <taxon>Neobacillus</taxon>
    </lineage>
</organism>
<dbReference type="PRINTS" id="PR00069">
    <property type="entry name" value="ALDKETRDTASE"/>
</dbReference>
<dbReference type="AlphaFoldDB" id="A0A942SYI8"/>
<dbReference type="InterPro" id="IPR036812">
    <property type="entry name" value="NAD(P)_OxRdtase_dom_sf"/>
</dbReference>
<dbReference type="Pfam" id="PF00248">
    <property type="entry name" value="Aldo_ket_red"/>
    <property type="match status" value="1"/>
</dbReference>
<dbReference type="PANTHER" id="PTHR43364">
    <property type="entry name" value="NADH-SPECIFIC METHYLGLYOXAL REDUCTASE-RELATED"/>
    <property type="match status" value="1"/>
</dbReference>
<keyword evidence="1" id="KW-0560">Oxidoreductase</keyword>
<gene>
    <name evidence="3" type="ORF">KHB02_15370</name>
</gene>
<dbReference type="CDD" id="cd19079">
    <property type="entry name" value="AKR_EcYajO-like"/>
    <property type="match status" value="1"/>
</dbReference>
<dbReference type="FunFam" id="3.20.20.100:FF:000004">
    <property type="entry name" value="Oxidoreductase, aldo/keto reductase"/>
    <property type="match status" value="1"/>
</dbReference>
<dbReference type="InterPro" id="IPR020471">
    <property type="entry name" value="AKR"/>
</dbReference>
<evidence type="ECO:0000259" key="2">
    <source>
        <dbReference type="Pfam" id="PF00248"/>
    </source>
</evidence>
<proteinExistence type="predicted"/>
<reference evidence="3" key="1">
    <citation type="submission" date="2021-05" db="EMBL/GenBank/DDBJ databases">
        <title>Novel Bacillus species.</title>
        <authorList>
            <person name="Liu G."/>
        </authorList>
    </citation>
    <scope>NUCLEOTIDE SEQUENCE</scope>
    <source>
        <strain evidence="3">FJAT-50051</strain>
    </source>
</reference>
<dbReference type="PANTHER" id="PTHR43364:SF4">
    <property type="entry name" value="NAD(P)-LINKED OXIDOREDUCTASE SUPERFAMILY PROTEIN"/>
    <property type="match status" value="1"/>
</dbReference>
<evidence type="ECO:0000256" key="1">
    <source>
        <dbReference type="ARBA" id="ARBA00023002"/>
    </source>
</evidence>
<accession>A0A942SYI8</accession>
<dbReference type="EMBL" id="JAGYPE010000002">
    <property type="protein sequence ID" value="MBS4182775.1"/>
    <property type="molecule type" value="Genomic_DNA"/>
</dbReference>
<evidence type="ECO:0000313" key="3">
    <source>
        <dbReference type="EMBL" id="MBS4182775.1"/>
    </source>
</evidence>
<feature type="domain" description="NADP-dependent oxidoreductase" evidence="2">
    <location>
        <begin position="15"/>
        <end position="312"/>
    </location>
</feature>
<dbReference type="GO" id="GO:0016491">
    <property type="term" value="F:oxidoreductase activity"/>
    <property type="evidence" value="ECO:0007669"/>
    <property type="project" value="UniProtKB-KW"/>
</dbReference>